<proteinExistence type="predicted"/>
<gene>
    <name evidence="3" type="ORF">PILCRDRAFT_10882</name>
</gene>
<evidence type="ECO:0000256" key="1">
    <source>
        <dbReference type="SAM" id="MobiDB-lite"/>
    </source>
</evidence>
<dbReference type="HOGENOM" id="CLU_452066_0_0_1"/>
<dbReference type="EMBL" id="KN833013">
    <property type="protein sequence ID" value="KIM78965.1"/>
    <property type="molecule type" value="Genomic_DNA"/>
</dbReference>
<evidence type="ECO:0000256" key="2">
    <source>
        <dbReference type="SAM" id="Phobius"/>
    </source>
</evidence>
<reference evidence="4" key="2">
    <citation type="submission" date="2015-01" db="EMBL/GenBank/DDBJ databases">
        <title>Evolutionary Origins and Diversification of the Mycorrhizal Mutualists.</title>
        <authorList>
            <consortium name="DOE Joint Genome Institute"/>
            <consortium name="Mycorrhizal Genomics Consortium"/>
            <person name="Kohler A."/>
            <person name="Kuo A."/>
            <person name="Nagy L.G."/>
            <person name="Floudas D."/>
            <person name="Copeland A."/>
            <person name="Barry K.W."/>
            <person name="Cichocki N."/>
            <person name="Veneault-Fourrey C."/>
            <person name="LaButti K."/>
            <person name="Lindquist E.A."/>
            <person name="Lipzen A."/>
            <person name="Lundell T."/>
            <person name="Morin E."/>
            <person name="Murat C."/>
            <person name="Riley R."/>
            <person name="Ohm R."/>
            <person name="Sun H."/>
            <person name="Tunlid A."/>
            <person name="Henrissat B."/>
            <person name="Grigoriev I.V."/>
            <person name="Hibbett D.S."/>
            <person name="Martin F."/>
        </authorList>
    </citation>
    <scope>NUCLEOTIDE SEQUENCE [LARGE SCALE GENOMIC DNA]</scope>
    <source>
        <strain evidence="4">F 1598</strain>
    </source>
</reference>
<name>A0A0C3F2C8_PILCF</name>
<evidence type="ECO:0000313" key="4">
    <source>
        <dbReference type="Proteomes" id="UP000054166"/>
    </source>
</evidence>
<feature type="transmembrane region" description="Helical" evidence="2">
    <location>
        <begin position="9"/>
        <end position="31"/>
    </location>
</feature>
<sequence>MSSVDKHNLVLAVAIALVGVTLLVVVPLGLYCHQRYRRRQQTIPPFEHLEAQSKERHPSMMYQSIPLPKLKLDDMGTVFNPISIGFNGTIGTPPSLHLNEGYTLPTSIATAPCSGRHDAIHLAVEGNSDQPTRTRGGILAFPLPTTATDIHLYLENQKRFRVPTQTSLVSRQVVPIPTNTSGIPNATIMSTPRFCDTRSTRSLQIAPRSDLDLSQTRNKISTSQTFPLYSSIVATALKAPVSYATTGSASDTPDSTIVSSLSVVKLQSLVRKSPLASIHAAEGSKETRPTTHSYRAWLTNLPQPTWTTLEPQVTPGKEVKTVTQHKRKNPLSNKVVLDNDQEESCQEHGGQPHGDESSTGVDKQNTISPPQPQQLDTKCDKPSVPQVDIGEKPPNTSTTATPAIPSKFQFQSFESLYLHNVQGCFVPSTKIGDKCKEQHAPVFSFSFDTEGPNLDFHLNFGVKEGSEITTIPSGKRDAGKHSKPPKFFETLACASPSTLAVQSGLDEKGPKLSGPIAFSPPPTKSEREENLEAATVYTPKTHTPRVPSHSSSGSSSASILSWVPIRDPLTPRFNHLRAVLEGNTKGLDEASLQWPPGVKIVPGG</sequence>
<dbReference type="Proteomes" id="UP000054166">
    <property type="component" value="Unassembled WGS sequence"/>
</dbReference>
<dbReference type="InParanoid" id="A0A0C3F2C8"/>
<feature type="compositionally biased region" description="Polar residues" evidence="1">
    <location>
        <begin position="357"/>
        <end position="376"/>
    </location>
</feature>
<protein>
    <submittedName>
        <fullName evidence="3">Uncharacterized protein</fullName>
    </submittedName>
</protein>
<keyword evidence="2" id="KW-0472">Membrane</keyword>
<feature type="region of interest" description="Disordered" evidence="1">
    <location>
        <begin position="503"/>
        <end position="528"/>
    </location>
</feature>
<reference evidence="3 4" key="1">
    <citation type="submission" date="2014-04" db="EMBL/GenBank/DDBJ databases">
        <authorList>
            <consortium name="DOE Joint Genome Institute"/>
            <person name="Kuo A."/>
            <person name="Tarkka M."/>
            <person name="Buscot F."/>
            <person name="Kohler A."/>
            <person name="Nagy L.G."/>
            <person name="Floudas D."/>
            <person name="Copeland A."/>
            <person name="Barry K.W."/>
            <person name="Cichocki N."/>
            <person name="Veneault-Fourrey C."/>
            <person name="LaButti K."/>
            <person name="Lindquist E.A."/>
            <person name="Lipzen A."/>
            <person name="Lundell T."/>
            <person name="Morin E."/>
            <person name="Murat C."/>
            <person name="Sun H."/>
            <person name="Tunlid A."/>
            <person name="Henrissat B."/>
            <person name="Grigoriev I.V."/>
            <person name="Hibbett D.S."/>
            <person name="Martin F."/>
            <person name="Nordberg H.P."/>
            <person name="Cantor M.N."/>
            <person name="Hua S.X."/>
        </authorList>
    </citation>
    <scope>NUCLEOTIDE SEQUENCE [LARGE SCALE GENOMIC DNA]</scope>
    <source>
        <strain evidence="3 4">F 1598</strain>
    </source>
</reference>
<organism evidence="3 4">
    <name type="scientific">Piloderma croceum (strain F 1598)</name>
    <dbReference type="NCBI Taxonomy" id="765440"/>
    <lineage>
        <taxon>Eukaryota</taxon>
        <taxon>Fungi</taxon>
        <taxon>Dikarya</taxon>
        <taxon>Basidiomycota</taxon>
        <taxon>Agaricomycotina</taxon>
        <taxon>Agaricomycetes</taxon>
        <taxon>Agaricomycetidae</taxon>
        <taxon>Atheliales</taxon>
        <taxon>Atheliaceae</taxon>
        <taxon>Piloderma</taxon>
    </lineage>
</organism>
<accession>A0A0C3F2C8</accession>
<keyword evidence="2" id="KW-1133">Transmembrane helix</keyword>
<keyword evidence="2" id="KW-0812">Transmembrane</keyword>
<evidence type="ECO:0000313" key="3">
    <source>
        <dbReference type="EMBL" id="KIM78965.1"/>
    </source>
</evidence>
<feature type="region of interest" description="Disordered" evidence="1">
    <location>
        <begin position="306"/>
        <end position="402"/>
    </location>
</feature>
<dbReference type="AlphaFoldDB" id="A0A0C3F2C8"/>
<keyword evidence="4" id="KW-1185">Reference proteome</keyword>